<comment type="caution">
    <text evidence="3">The sequence shown here is derived from an EMBL/GenBank/DDBJ whole genome shotgun (WGS) entry which is preliminary data.</text>
</comment>
<proteinExistence type="predicted"/>
<keyword evidence="4" id="KW-1185">Reference proteome</keyword>
<gene>
    <name evidence="3" type="ORF">MM239_18670</name>
</gene>
<dbReference type="InterPro" id="IPR005537">
    <property type="entry name" value="RAMP_III_fam"/>
</dbReference>
<sequence length="186" mass="20217">MEQEKINYTIHFYTDWHAGSGLSAGAEADAVVIKDADGFPYIPGKTLKGLFVNAFKDFQLLKEKDFSDDTHKALFGDFDKETGVTSPGSLFFSNASLPQEEKIAIGSDHAEFLYRTVASTAIDSSKGVAKNTSLRTTEVCIPLVLEAYIQGAKASEKGVLVQLAKYIRSLGANRNRGLGRCSIKLS</sequence>
<reference evidence="3" key="1">
    <citation type="submission" date="2022-03" db="EMBL/GenBank/DDBJ databases">
        <title>De novo assembled genomes of Belliella spp. (Cyclobacteriaceae) strains.</title>
        <authorList>
            <person name="Szabo A."/>
            <person name="Korponai K."/>
            <person name="Felfoldi T."/>
        </authorList>
    </citation>
    <scope>NUCLEOTIDE SEQUENCE</scope>
    <source>
        <strain evidence="3">DSM 111904</strain>
    </source>
</reference>
<dbReference type="RefSeq" id="WP_241349826.1">
    <property type="nucleotide sequence ID" value="NZ_JAKZGP010000076.1"/>
</dbReference>
<dbReference type="PANTHER" id="PTHR35579:SF3">
    <property type="entry name" value="CRISPR SYSTEM CMS ENDORIBONUCLEASE CSM3"/>
    <property type="match status" value="1"/>
</dbReference>
<dbReference type="EMBL" id="JAKZGP010000076">
    <property type="protein sequence ID" value="MCH7411420.1"/>
    <property type="molecule type" value="Genomic_DNA"/>
</dbReference>
<organism evidence="3 4">
    <name type="scientific">Belliella filtrata</name>
    <dbReference type="NCBI Taxonomy" id="2923435"/>
    <lineage>
        <taxon>Bacteria</taxon>
        <taxon>Pseudomonadati</taxon>
        <taxon>Bacteroidota</taxon>
        <taxon>Cytophagia</taxon>
        <taxon>Cytophagales</taxon>
        <taxon>Cyclobacteriaceae</taxon>
        <taxon>Belliella</taxon>
    </lineage>
</organism>
<protein>
    <submittedName>
        <fullName evidence="3">RAMP superfamily CRISPR-associated protein</fullName>
    </submittedName>
</protein>
<evidence type="ECO:0000313" key="3">
    <source>
        <dbReference type="EMBL" id="MCH7411420.1"/>
    </source>
</evidence>
<dbReference type="InterPro" id="IPR052216">
    <property type="entry name" value="CRISPR_Csm3_endoribonuclease"/>
</dbReference>
<evidence type="ECO:0000313" key="4">
    <source>
        <dbReference type="Proteomes" id="UP001165489"/>
    </source>
</evidence>
<dbReference type="PANTHER" id="PTHR35579">
    <property type="entry name" value="CRISPR SYSTEM CMS ENDORIBONUCLEASE CSM3"/>
    <property type="match status" value="1"/>
</dbReference>
<keyword evidence="1" id="KW-0051">Antiviral defense</keyword>
<dbReference type="CDD" id="cd09726">
    <property type="entry name" value="RAMP_I_III"/>
    <property type="match status" value="1"/>
</dbReference>
<dbReference type="Pfam" id="PF03787">
    <property type="entry name" value="RAMPs"/>
    <property type="match status" value="1"/>
</dbReference>
<dbReference type="Proteomes" id="UP001165489">
    <property type="component" value="Unassembled WGS sequence"/>
</dbReference>
<evidence type="ECO:0000259" key="2">
    <source>
        <dbReference type="Pfam" id="PF03787"/>
    </source>
</evidence>
<name>A0ABS9V5K0_9BACT</name>
<evidence type="ECO:0000256" key="1">
    <source>
        <dbReference type="ARBA" id="ARBA00023118"/>
    </source>
</evidence>
<accession>A0ABS9V5K0</accession>
<feature type="domain" description="CRISPR type III-associated protein" evidence="2">
    <location>
        <begin position="10"/>
        <end position="182"/>
    </location>
</feature>